<name>A0A559L712_FUSOC</name>
<evidence type="ECO:0000313" key="1">
    <source>
        <dbReference type="EMBL" id="TVY69157.1"/>
    </source>
</evidence>
<accession>A0A559L712</accession>
<dbReference type="Proteomes" id="UP000320707">
    <property type="component" value="Unassembled WGS sequence"/>
</dbReference>
<reference evidence="1 2" key="1">
    <citation type="journal article" date="2019" name="Microbiol. Resour. Announc.">
        <title>High-quality draft genome sequence of Fusarium oxysporum f. sp. cubense strain 160527, a causal agent of Panama disease.</title>
        <authorList>
            <person name="Asai S."/>
            <person name="Ayukawa Y."/>
            <person name="Gan P."/>
            <person name="Masuda S."/>
            <person name="Komatsu K."/>
            <person name="Shirasu K."/>
            <person name="Arie T."/>
        </authorList>
    </citation>
    <scope>NUCLEOTIDE SEQUENCE [LARGE SCALE GENOMIC DNA]</scope>
    <source>
        <strain evidence="1 2">160527</strain>
    </source>
</reference>
<evidence type="ECO:0000313" key="2">
    <source>
        <dbReference type="Proteomes" id="UP000320707"/>
    </source>
</evidence>
<protein>
    <submittedName>
        <fullName evidence="1">Uncharacterized protein</fullName>
    </submittedName>
</protein>
<proteinExistence type="predicted"/>
<gene>
    <name evidence="1" type="ORF">Focb16_v000308</name>
</gene>
<organism evidence="1 2">
    <name type="scientific">Fusarium oxysporum f. sp. cubense</name>
    <dbReference type="NCBI Taxonomy" id="61366"/>
    <lineage>
        <taxon>Eukaryota</taxon>
        <taxon>Fungi</taxon>
        <taxon>Dikarya</taxon>
        <taxon>Ascomycota</taxon>
        <taxon>Pezizomycotina</taxon>
        <taxon>Sordariomycetes</taxon>
        <taxon>Hypocreomycetidae</taxon>
        <taxon>Hypocreales</taxon>
        <taxon>Nectriaceae</taxon>
        <taxon>Fusarium</taxon>
        <taxon>Fusarium oxysporum species complex</taxon>
    </lineage>
</organism>
<sequence length="446" mass="51696">MSTTETNTKPQQTSLLGLPNELLFLIIDNQDMSWKDYFSIHHVSSRFFQMTFKQVYDGERDLFKHACSRANVKLMISCLKHKNDPICLGTWYLDDYFSGEKYVEAAEWLLKNGYSARQFRWDEGSATSSVLPPALLTRLSTARDADYHRGICLVIKFLINMGLELPSDFPRRIAREKEDRSKYRPLLHSSWASPMEMVLQSACPPFLFEVHLKRAILEQQLPPNLFKGNTGYYDVRQRYTTIDELLSLLFDDFFSPWIFKGESPSYFGDTFEAKVKLMWEHDFINSKEQSVLKDIAKALRRVEARHGENGGLDFDRDGTWCWRELCTSINYICGGYITTPGDVLSDTAPCSGRHEFLRPRGWYPPDDIAHSRTWIIKDIRHKLDPSRFEDNTEADWVNMPLDAWNVLLRGKLTGWELTKGGCCYLMTFEDSPTPCHVSVRCLYFGV</sequence>
<comment type="caution">
    <text evidence="1">The sequence shown here is derived from an EMBL/GenBank/DDBJ whole genome shotgun (WGS) entry which is preliminary data.</text>
</comment>
<dbReference type="AlphaFoldDB" id="A0A559L712"/>
<dbReference type="EMBL" id="SRMI01000005">
    <property type="protein sequence ID" value="TVY69157.1"/>
    <property type="molecule type" value="Genomic_DNA"/>
</dbReference>